<dbReference type="InterPro" id="IPR043129">
    <property type="entry name" value="ATPase_NBD"/>
</dbReference>
<comment type="caution">
    <text evidence="2">The sequence shown here is derived from an EMBL/GenBank/DDBJ whole genome shotgun (WGS) entry which is preliminary data.</text>
</comment>
<gene>
    <name evidence="2" type="ORF">FHS79_001722</name>
</gene>
<accession>A0A841L9B5</accession>
<dbReference type="GO" id="GO:0015628">
    <property type="term" value="P:protein secretion by the type II secretion system"/>
    <property type="evidence" value="ECO:0007669"/>
    <property type="project" value="InterPro"/>
</dbReference>
<dbReference type="InterPro" id="IPR007812">
    <property type="entry name" value="T2SS_protein-GspL"/>
</dbReference>
<dbReference type="PIRSF" id="PIRSF015761">
    <property type="entry name" value="Protein_L"/>
    <property type="match status" value="1"/>
</dbReference>
<name>A0A841L9B5_9SPHN</name>
<dbReference type="GO" id="GO:0009276">
    <property type="term" value="C:Gram-negative-bacterium-type cell wall"/>
    <property type="evidence" value="ECO:0007669"/>
    <property type="project" value="InterPro"/>
</dbReference>
<dbReference type="RefSeq" id="WP_184198336.1">
    <property type="nucleotide sequence ID" value="NZ_JACIIV010000011.1"/>
</dbReference>
<evidence type="ECO:0000313" key="3">
    <source>
        <dbReference type="Proteomes" id="UP000538147"/>
    </source>
</evidence>
<dbReference type="Gene3D" id="3.30.420.380">
    <property type="match status" value="1"/>
</dbReference>
<evidence type="ECO:0000313" key="2">
    <source>
        <dbReference type="EMBL" id="MBB6227553.1"/>
    </source>
</evidence>
<evidence type="ECO:0000259" key="1">
    <source>
        <dbReference type="Pfam" id="PF05134"/>
    </source>
</evidence>
<dbReference type="Pfam" id="PF05134">
    <property type="entry name" value="T2SSL"/>
    <property type="match status" value="1"/>
</dbReference>
<reference evidence="2 3" key="1">
    <citation type="submission" date="2020-08" db="EMBL/GenBank/DDBJ databases">
        <title>Genomic Encyclopedia of Type Strains, Phase IV (KMG-IV): sequencing the most valuable type-strain genomes for metagenomic binning, comparative biology and taxonomic classification.</title>
        <authorList>
            <person name="Goeker M."/>
        </authorList>
    </citation>
    <scope>NUCLEOTIDE SEQUENCE [LARGE SCALE GENOMIC DNA]</scope>
    <source>
        <strain evidence="2 3">DSM 102189</strain>
    </source>
</reference>
<keyword evidence="3" id="KW-1185">Reference proteome</keyword>
<dbReference type="SUPFAM" id="SSF53067">
    <property type="entry name" value="Actin-like ATPase domain"/>
    <property type="match status" value="1"/>
</dbReference>
<sequence>MLLLFLAPADPDWWQLDDAGRIVARGTGTPPAVTPVIAIPPADAVSLHRITLPNLAPAQAQAAARMMATEFAAAPLESLHTAIGSPGPDGQRWLAITGADAMAGWLASLDALGVSPAAMVPAPMLLPPDPQGAVAWPLGPLLLVRAALPDGPRAFAAEPDLAEALLPVAPRLLDAEAVAAHAVRPPALDLLQGRFARRQPWKAPPGQMKRLALLAATVALLLVAGDAARLWQAARAADAAAETRDALAATLLPPGTPITSARAQVAARAASAASGGFSRLAAPLLAALETCPGVSLAAVEADATSLSATLETASPGDVAAITAALEAAGLTATAGLPRGTAGTLQTDLKVSRR</sequence>
<dbReference type="Proteomes" id="UP000538147">
    <property type="component" value="Unassembled WGS sequence"/>
</dbReference>
<dbReference type="InterPro" id="IPR024230">
    <property type="entry name" value="GspL_cyto_dom"/>
</dbReference>
<proteinExistence type="predicted"/>
<protein>
    <submittedName>
        <fullName evidence="2">General secretion pathway protein L</fullName>
    </submittedName>
</protein>
<dbReference type="AlphaFoldDB" id="A0A841L9B5"/>
<feature type="domain" description="GspL cytoplasmic actin-ATPase-like" evidence="1">
    <location>
        <begin position="35"/>
        <end position="150"/>
    </location>
</feature>
<organism evidence="2 3">
    <name type="scientific">Polymorphobacter multimanifer</name>
    <dbReference type="NCBI Taxonomy" id="1070431"/>
    <lineage>
        <taxon>Bacteria</taxon>
        <taxon>Pseudomonadati</taxon>
        <taxon>Pseudomonadota</taxon>
        <taxon>Alphaproteobacteria</taxon>
        <taxon>Sphingomonadales</taxon>
        <taxon>Sphingosinicellaceae</taxon>
        <taxon>Polymorphobacter</taxon>
    </lineage>
</organism>
<dbReference type="GO" id="GO:0015627">
    <property type="term" value="C:type II protein secretion system complex"/>
    <property type="evidence" value="ECO:0007669"/>
    <property type="project" value="InterPro"/>
</dbReference>
<dbReference type="EMBL" id="JACIIV010000011">
    <property type="protein sequence ID" value="MBB6227553.1"/>
    <property type="molecule type" value="Genomic_DNA"/>
</dbReference>
<dbReference type="NCBIfam" id="TIGR01709">
    <property type="entry name" value="typeII_sec_gspL"/>
    <property type="match status" value="1"/>
</dbReference>